<evidence type="ECO:0000313" key="2">
    <source>
        <dbReference type="EMBL" id="GFH13632.1"/>
    </source>
</evidence>
<dbReference type="Proteomes" id="UP000485058">
    <property type="component" value="Unassembled WGS sequence"/>
</dbReference>
<protein>
    <submittedName>
        <fullName evidence="2">Uncharacterized protein</fullName>
    </submittedName>
</protein>
<dbReference type="AlphaFoldDB" id="A0A699ZDQ1"/>
<feature type="non-terminal residue" evidence="2">
    <location>
        <position position="156"/>
    </location>
</feature>
<sequence>MVRSPLAQILGKGADRPAALALLLLSLLGLLSPSFSTSPQEQHLAGVRGGSAPYGPHAPPRRPPFFQGWYTRVTAPGLAFAVVLGQHIPGSLTLTVTSQPGPAAALPWSPSSAAPESWVSGLGALVALHYATLSLATQVEWSLELPGPQPQPQPAA</sequence>
<gene>
    <name evidence="2" type="ORF">HaLaN_09559</name>
</gene>
<name>A0A699ZDQ1_HAELA</name>
<feature type="signal peptide" evidence="1">
    <location>
        <begin position="1"/>
        <end position="36"/>
    </location>
</feature>
<comment type="caution">
    <text evidence="2">The sequence shown here is derived from an EMBL/GenBank/DDBJ whole genome shotgun (WGS) entry which is preliminary data.</text>
</comment>
<organism evidence="2 3">
    <name type="scientific">Haematococcus lacustris</name>
    <name type="common">Green alga</name>
    <name type="synonym">Haematococcus pluvialis</name>
    <dbReference type="NCBI Taxonomy" id="44745"/>
    <lineage>
        <taxon>Eukaryota</taxon>
        <taxon>Viridiplantae</taxon>
        <taxon>Chlorophyta</taxon>
        <taxon>core chlorophytes</taxon>
        <taxon>Chlorophyceae</taxon>
        <taxon>CS clade</taxon>
        <taxon>Chlamydomonadales</taxon>
        <taxon>Haematococcaceae</taxon>
        <taxon>Haematococcus</taxon>
    </lineage>
</organism>
<evidence type="ECO:0000313" key="3">
    <source>
        <dbReference type="Proteomes" id="UP000485058"/>
    </source>
</evidence>
<dbReference type="EMBL" id="BLLF01000634">
    <property type="protein sequence ID" value="GFH13632.1"/>
    <property type="molecule type" value="Genomic_DNA"/>
</dbReference>
<feature type="chain" id="PRO_5025332351" evidence="1">
    <location>
        <begin position="37"/>
        <end position="156"/>
    </location>
</feature>
<accession>A0A699ZDQ1</accession>
<evidence type="ECO:0000256" key="1">
    <source>
        <dbReference type="SAM" id="SignalP"/>
    </source>
</evidence>
<keyword evidence="3" id="KW-1185">Reference proteome</keyword>
<proteinExistence type="predicted"/>
<reference evidence="2 3" key="1">
    <citation type="submission" date="2020-02" db="EMBL/GenBank/DDBJ databases">
        <title>Draft genome sequence of Haematococcus lacustris strain NIES-144.</title>
        <authorList>
            <person name="Morimoto D."/>
            <person name="Nakagawa S."/>
            <person name="Yoshida T."/>
            <person name="Sawayama S."/>
        </authorList>
    </citation>
    <scope>NUCLEOTIDE SEQUENCE [LARGE SCALE GENOMIC DNA]</scope>
    <source>
        <strain evidence="2 3">NIES-144</strain>
    </source>
</reference>
<keyword evidence="1" id="KW-0732">Signal</keyword>